<dbReference type="OrthoDB" id="192887at2759"/>
<feature type="compositionally biased region" description="Gly residues" evidence="2">
    <location>
        <begin position="612"/>
        <end position="622"/>
    </location>
</feature>
<dbReference type="PANTHER" id="PTHR31017">
    <property type="entry name" value="LATE SECRETORY PATHWAY PROTEIN AVL9-RELATED"/>
    <property type="match status" value="1"/>
</dbReference>
<dbReference type="RefSeq" id="XP_009158273.1">
    <property type="nucleotide sequence ID" value="XM_009160025.1"/>
</dbReference>
<dbReference type="AlphaFoldDB" id="H6C1T3"/>
<dbReference type="InParanoid" id="H6C1T3"/>
<accession>H6C1T3</accession>
<evidence type="ECO:0000313" key="5">
    <source>
        <dbReference type="Proteomes" id="UP000007304"/>
    </source>
</evidence>
<evidence type="ECO:0000313" key="4">
    <source>
        <dbReference type="EMBL" id="EHY57812.1"/>
    </source>
</evidence>
<evidence type="ECO:0000259" key="3">
    <source>
        <dbReference type="PROSITE" id="PS50211"/>
    </source>
</evidence>
<comment type="similarity">
    <text evidence="1">Belongs to the AVL9 family.</text>
</comment>
<dbReference type="InterPro" id="IPR051731">
    <property type="entry name" value="DENND11/AVL9_GEFs"/>
</dbReference>
<sequence>MTTTMTTIAPQVAVVDFHHARGPEVEFWVDPAGAELARRNDWSLLPFMALSDGAHAMVEEFSYFTLLDVDGDSEDHSTSTSNSKKTTLFGIACTRQIRAEKLKRRSTDVTRSTVQKAVVVIVPTARGMGELRERLGAVTAAWFAQEDFSDTTILKEFQESLARSPAVHEEGKDHYFGLSLRELIHEFRHHTLSLVKCLLLQRKMLFYGSKCERLCMMQFALISLIPGLVRNLQDAADPSLDSYAQTVTRASALKTSERNSLLAYVGLPLQIFGRGSFFGPYTPLQQLDILADYDTKSYVVGSTNSLLLQHKERYSDILVNLDESNSITISSPSLRSALALTAADRRWIDHLTQTVLDTWDPENPSQPKNLGYAGSEDAIRLQFEEYILSLLSSAAYQVYHEETTGTSNTGGTRGTGTSTSTVTGGTAATTNAAAAEQDIYNDITADFNPDFLAAWRTTHNFALFDRLTRNNRIFDIVEPRHPTAGGLSVEDVQRRLQQTITELHLDERVREGREQLGKTLAVGRERVGAGVARFWAEVERQRQNRTDRSSRSGSRGKTHSQQGDEGAATTPRSSLQQGRESFERKDSSGEGEGPGPTTPTTPTTPTFSTTSGGVGASGGPGGWASSLRDRAARTTSQWQMQWQREREEKQRQRPSSEGPGDPTTAPAAAGSPAATLTASQIQAAARENAAKAGAWVSSWGSWAKERVAVAQQQQQQQRKSGPGAGAGAAAAAEGVAVPKGAAPTVGAAAPAAADDDGTTTGKNTR</sequence>
<evidence type="ECO:0000256" key="2">
    <source>
        <dbReference type="SAM" id="MobiDB-lite"/>
    </source>
</evidence>
<feature type="compositionally biased region" description="Low complexity" evidence="2">
    <location>
        <begin position="727"/>
        <end position="765"/>
    </location>
</feature>
<evidence type="ECO:0000256" key="1">
    <source>
        <dbReference type="ARBA" id="ARBA00038178"/>
    </source>
</evidence>
<proteinExistence type="inferred from homology"/>
<feature type="compositionally biased region" description="Low complexity" evidence="2">
    <location>
        <begin position="598"/>
        <end position="611"/>
    </location>
</feature>
<dbReference type="InterPro" id="IPR037516">
    <property type="entry name" value="Tripartite_DENN"/>
</dbReference>
<dbReference type="Gene3D" id="3.40.50.11500">
    <property type="match status" value="1"/>
</dbReference>
<feature type="compositionally biased region" description="Basic and acidic residues" evidence="2">
    <location>
        <begin position="540"/>
        <end position="550"/>
    </location>
</feature>
<dbReference type="HOGENOM" id="CLU_009066_0_1_1"/>
<feature type="region of interest" description="Disordered" evidence="2">
    <location>
        <begin position="540"/>
        <end position="679"/>
    </location>
</feature>
<feature type="compositionally biased region" description="Low complexity" evidence="2">
    <location>
        <begin position="404"/>
        <end position="424"/>
    </location>
</feature>
<feature type="domain" description="UDENN" evidence="3">
    <location>
        <begin position="10"/>
        <end position="483"/>
    </location>
</feature>
<organism evidence="4 5">
    <name type="scientific">Exophiala dermatitidis (strain ATCC 34100 / CBS 525.76 / NIH/UT8656)</name>
    <name type="common">Black yeast</name>
    <name type="synonym">Wangiella dermatitidis</name>
    <dbReference type="NCBI Taxonomy" id="858893"/>
    <lineage>
        <taxon>Eukaryota</taxon>
        <taxon>Fungi</taxon>
        <taxon>Dikarya</taxon>
        <taxon>Ascomycota</taxon>
        <taxon>Pezizomycotina</taxon>
        <taxon>Eurotiomycetes</taxon>
        <taxon>Chaetothyriomycetidae</taxon>
        <taxon>Chaetothyriales</taxon>
        <taxon>Herpotrichiellaceae</taxon>
        <taxon>Exophiala</taxon>
    </lineage>
</organism>
<protein>
    <recommendedName>
        <fullName evidence="3">UDENN domain-containing protein</fullName>
    </recommendedName>
</protein>
<dbReference type="PROSITE" id="PS50211">
    <property type="entry name" value="DENN"/>
    <property type="match status" value="1"/>
</dbReference>
<feature type="compositionally biased region" description="Low complexity" evidence="2">
    <location>
        <begin position="658"/>
        <end position="679"/>
    </location>
</feature>
<dbReference type="GO" id="GO:0005737">
    <property type="term" value="C:cytoplasm"/>
    <property type="evidence" value="ECO:0007669"/>
    <property type="project" value="TreeGrafter"/>
</dbReference>
<feature type="region of interest" description="Disordered" evidence="2">
    <location>
        <begin position="706"/>
        <end position="765"/>
    </location>
</feature>
<dbReference type="InterPro" id="IPR018307">
    <property type="entry name" value="ABL9/DENND6_dom"/>
</dbReference>
<feature type="compositionally biased region" description="Polar residues" evidence="2">
    <location>
        <begin position="570"/>
        <end position="579"/>
    </location>
</feature>
<reference evidence="4" key="1">
    <citation type="submission" date="2011-07" db="EMBL/GenBank/DDBJ databases">
        <title>The Genome Sequence of Exophiala (Wangiella) dermatitidis NIH/UT8656.</title>
        <authorList>
            <consortium name="The Broad Institute Genome Sequencing Platform"/>
            <person name="Cuomo C."/>
            <person name="Wang Z."/>
            <person name="Hunicke-Smith S."/>
            <person name="Szanislo P.J."/>
            <person name="Earl A."/>
            <person name="Young S.K."/>
            <person name="Zeng Q."/>
            <person name="Gargeya S."/>
            <person name="Fitzgerald M."/>
            <person name="Haas B."/>
            <person name="Abouelleil A."/>
            <person name="Alvarado L."/>
            <person name="Arachchi H.M."/>
            <person name="Berlin A."/>
            <person name="Brown A."/>
            <person name="Chapman S.B."/>
            <person name="Chen Z."/>
            <person name="Dunbar C."/>
            <person name="Freedman E."/>
            <person name="Gearin G."/>
            <person name="Gellesch M."/>
            <person name="Goldberg J."/>
            <person name="Griggs A."/>
            <person name="Gujja S."/>
            <person name="Heiman D."/>
            <person name="Howarth C."/>
            <person name="Larson L."/>
            <person name="Lui A."/>
            <person name="MacDonald P.J.P."/>
            <person name="Montmayeur A."/>
            <person name="Murphy C."/>
            <person name="Neiman D."/>
            <person name="Pearson M."/>
            <person name="Priest M."/>
            <person name="Roberts A."/>
            <person name="Saif S."/>
            <person name="Shea T."/>
            <person name="Shenoy N."/>
            <person name="Sisk P."/>
            <person name="Stolte C."/>
            <person name="Sykes S."/>
            <person name="Wortman J."/>
            <person name="Nusbaum C."/>
            <person name="Birren B."/>
        </authorList>
    </citation>
    <scope>NUCLEOTIDE SEQUENCE</scope>
    <source>
        <strain evidence="4">NIH/UT8656</strain>
    </source>
</reference>
<feature type="region of interest" description="Disordered" evidence="2">
    <location>
        <begin position="403"/>
        <end position="424"/>
    </location>
</feature>
<dbReference type="FunCoup" id="H6C1T3">
    <property type="interactions" value="234"/>
</dbReference>
<dbReference type="Proteomes" id="UP000007304">
    <property type="component" value="Unassembled WGS sequence"/>
</dbReference>
<dbReference type="GeneID" id="20310475"/>
<keyword evidence="5" id="KW-1185">Reference proteome</keyword>
<dbReference type="eggNOG" id="KOG3823">
    <property type="taxonomic scope" value="Eukaryota"/>
</dbReference>
<dbReference type="Pfam" id="PF09794">
    <property type="entry name" value="Avl9"/>
    <property type="match status" value="1"/>
</dbReference>
<gene>
    <name evidence="4" type="ORF">HMPREF1120_05836</name>
</gene>
<dbReference type="EMBL" id="JH226134">
    <property type="protein sequence ID" value="EHY57812.1"/>
    <property type="molecule type" value="Genomic_DNA"/>
</dbReference>
<dbReference type="OMA" id="TWDDAHP"/>
<dbReference type="InterPro" id="IPR043153">
    <property type="entry name" value="DENN_C"/>
</dbReference>
<dbReference type="VEuPathDB" id="FungiDB:HMPREF1120_05836"/>
<dbReference type="PANTHER" id="PTHR31017:SF1">
    <property type="entry name" value="LATE SECRETORY PATHWAY PROTEIN AVL9 HOMOLOG"/>
    <property type="match status" value="1"/>
</dbReference>
<name>H6C1T3_EXODN</name>